<feature type="coiled-coil region" evidence="1">
    <location>
        <begin position="401"/>
        <end position="468"/>
    </location>
</feature>
<dbReference type="Proteomes" id="UP000187209">
    <property type="component" value="Unassembled WGS sequence"/>
</dbReference>
<dbReference type="EMBL" id="MPUH01001028">
    <property type="protein sequence ID" value="OMJ71045.1"/>
    <property type="molecule type" value="Genomic_DNA"/>
</dbReference>
<dbReference type="OrthoDB" id="2441647at2759"/>
<evidence type="ECO:0000256" key="1">
    <source>
        <dbReference type="SAM" id="Coils"/>
    </source>
</evidence>
<evidence type="ECO:0000313" key="2">
    <source>
        <dbReference type="EMBL" id="OMJ71045.1"/>
    </source>
</evidence>
<dbReference type="AlphaFoldDB" id="A0A1R2B2Y3"/>
<accession>A0A1R2B2Y3</accession>
<proteinExistence type="predicted"/>
<organism evidence="2 3">
    <name type="scientific">Stentor coeruleus</name>
    <dbReference type="NCBI Taxonomy" id="5963"/>
    <lineage>
        <taxon>Eukaryota</taxon>
        <taxon>Sar</taxon>
        <taxon>Alveolata</taxon>
        <taxon>Ciliophora</taxon>
        <taxon>Postciliodesmatophora</taxon>
        <taxon>Heterotrichea</taxon>
        <taxon>Heterotrichida</taxon>
        <taxon>Stentoridae</taxon>
        <taxon>Stentor</taxon>
    </lineage>
</organism>
<evidence type="ECO:0000313" key="3">
    <source>
        <dbReference type="Proteomes" id="UP000187209"/>
    </source>
</evidence>
<reference evidence="2 3" key="1">
    <citation type="submission" date="2016-11" db="EMBL/GenBank/DDBJ databases">
        <title>The macronuclear genome of Stentor coeruleus: a giant cell with tiny introns.</title>
        <authorList>
            <person name="Slabodnick M."/>
            <person name="Ruby J.G."/>
            <person name="Reiff S.B."/>
            <person name="Swart E.C."/>
            <person name="Gosai S."/>
            <person name="Prabakaran S."/>
            <person name="Witkowska E."/>
            <person name="Larue G.E."/>
            <person name="Fisher S."/>
            <person name="Freeman R.M."/>
            <person name="Gunawardena J."/>
            <person name="Chu W."/>
            <person name="Stover N.A."/>
            <person name="Gregory B.D."/>
            <person name="Nowacki M."/>
            <person name="Derisi J."/>
            <person name="Roy S.W."/>
            <person name="Marshall W.F."/>
            <person name="Sood P."/>
        </authorList>
    </citation>
    <scope>NUCLEOTIDE SEQUENCE [LARGE SCALE GENOMIC DNA]</scope>
    <source>
        <strain evidence="2">WM001</strain>
    </source>
</reference>
<name>A0A1R2B2Y3_9CILI</name>
<protein>
    <submittedName>
        <fullName evidence="2">Uncharacterized protein</fullName>
    </submittedName>
</protein>
<keyword evidence="3" id="KW-1185">Reference proteome</keyword>
<gene>
    <name evidence="2" type="ORF">SteCoe_30845</name>
</gene>
<keyword evidence="1" id="KW-0175">Coiled coil</keyword>
<feature type="coiled-coil region" evidence="1">
    <location>
        <begin position="218"/>
        <end position="308"/>
    </location>
</feature>
<sequence>MNFDNKSSDDDNESDDFRKSTEKVKKLLGNDIISSLATKKLPDFKSSLQYHISKYKVNQTKTNTTRKSFLLKGYIMTKLQTLKESEKSQMIVENFSSSNFNLSENTLITNDFHPRSSLRHNSVGAFSLTDTLQQEIRTLEYNLTLEKEKNRFIQEKLHLYKNNYKNVFSQLQDLQVEGRNSFLSSPTTGDSKIKGNDQLLQRELQVKITNIDLLTLKISSLNQHIEEQDEIIEEYKKKELKWSENLEIEIDKYNEEIRQLKNKIQIYETSKKEETQMDKDIKSLKGKIKNLEIENIELKDKVLKLENLSFEFNEKESALKTKNKMLESELLEKDKFVKKLENRNIEEVNVAYQDSQKIEKSQIGVVEISQGQNEIFKTEVERMSSMEMYYKDEINKMNKILIEKSMQIKVLQNEIENLHIENANITKMLTEQESQKKILKEEESNKILEQSQTKISELTKEIQSISEELYNSKVLYGTLLSILKLKNMEIDLYKYSSQQDSNFQKNLSNLKITEKELIEILKSQTEKLTSF</sequence>
<comment type="caution">
    <text evidence="2">The sequence shown here is derived from an EMBL/GenBank/DDBJ whole genome shotgun (WGS) entry which is preliminary data.</text>
</comment>